<dbReference type="SUPFAM" id="SSF57850">
    <property type="entry name" value="RING/U-box"/>
    <property type="match status" value="2"/>
</dbReference>
<dbReference type="AlphaFoldDB" id="A0A5E8BHI9"/>
<dbReference type="GO" id="GO:0008270">
    <property type="term" value="F:zinc ion binding"/>
    <property type="evidence" value="ECO:0007669"/>
    <property type="project" value="UniProtKB-KW"/>
</dbReference>
<evidence type="ECO:0000256" key="4">
    <source>
        <dbReference type="ARBA" id="ARBA00022723"/>
    </source>
</evidence>
<keyword evidence="8 14" id="KW-0378">Hydrolase</keyword>
<dbReference type="PANTHER" id="PTHR24006:SF664">
    <property type="entry name" value="UBIQUITIN CARBOXYL-TERMINAL HYDROLASE"/>
    <property type="match status" value="1"/>
</dbReference>
<name>A0A5E8BHI9_9ASCO</name>
<gene>
    <name evidence="19" type="ORF">SAPINGB_P002988</name>
</gene>
<feature type="compositionally biased region" description="Basic and acidic residues" evidence="15">
    <location>
        <begin position="542"/>
        <end position="552"/>
    </location>
</feature>
<dbReference type="InterPro" id="IPR028889">
    <property type="entry name" value="USP"/>
</dbReference>
<evidence type="ECO:0000313" key="20">
    <source>
        <dbReference type="Proteomes" id="UP000398389"/>
    </source>
</evidence>
<sequence>MSDRFNSLIPPTAATNVYKDECAYSFDTPFSSDGLDVCLSCFRGSSPRPAANYTRAHADAFGHRAFLNIRKVLKKRAREPSPKKITKLVVREDREEDVYDTMTSVKYLNETEEEEVTDPNSIPNLKRVVDGVLNAISASQKQDALEWRPEVSVCPHTMDLEQGPASTVAIDTKHCSQCDLTENLWLCLTCGALNCGRNQVGGAPGNGHGLVHTASSGHPVAVKLGSITPDGSADVYCYSCDDEVKDHHLAAHLAHFGIRLADTEKTEKSLTELQLEQNVKWDFGLQSETGEELVPVFGPGLTGLKNLGNSCYLSSVVQCLFALPRFANAYYHPGTMQKIVDAPEHNLEIQLIKLADGLLSGRYSVPDPALSDDKPTQHGLAPAMFKRLVGEGNSEFSSMRQQDAFEFWTYLVGKIQKIKQEEDPTKAFQFKAEQRLECTSCHKVRYNTTIQEALSLHVPVRRVSDEEFEPVIVQELFDNLTRTEHVEYQCKTCQGKTSTKKTSFATFPEVLVLNAQRFEIINWVPTKLDIAVSVPGDEISLDKYKAPEHPEGEDVETEEDNAKEPAFTADPEGIEFLTSMGYPIVRAEKALYHTKNDLEASVNWILEHMDDADIDVPLSLTGSKPAVDEEQVEQLTAMGFTPNAARKALRVSAGNNEAAVEWLFSNPDDPGESVAEQASEVEEPAVDENVGSGDLPAKYVLRAVVCHKGKSVHAGHYVAFVRKPVPDPATGATTEQWVLFNDEKVLATAADAEEMKKFAYVYVFERAN</sequence>
<dbReference type="CDD" id="cd14297">
    <property type="entry name" value="UBA2_spUBP14_like"/>
    <property type="match status" value="1"/>
</dbReference>
<dbReference type="PROSITE" id="PS50271">
    <property type="entry name" value="ZF_UBP"/>
    <property type="match status" value="1"/>
</dbReference>
<dbReference type="PROSITE" id="PS00973">
    <property type="entry name" value="USP_2"/>
    <property type="match status" value="1"/>
</dbReference>
<dbReference type="Gene3D" id="1.10.8.10">
    <property type="entry name" value="DNA helicase RuvA subunit, C-terminal domain"/>
    <property type="match status" value="2"/>
</dbReference>
<dbReference type="RefSeq" id="XP_031853597.1">
    <property type="nucleotide sequence ID" value="XM_031997706.1"/>
</dbReference>
<dbReference type="FunFam" id="3.30.40.10:FF:000396">
    <property type="entry name" value="Ubiquitin carboxyl-terminal hydrolase"/>
    <property type="match status" value="1"/>
</dbReference>
<evidence type="ECO:0000256" key="1">
    <source>
        <dbReference type="ARBA" id="ARBA00000707"/>
    </source>
</evidence>
<dbReference type="SUPFAM" id="SSF54001">
    <property type="entry name" value="Cysteine proteinases"/>
    <property type="match status" value="1"/>
</dbReference>
<dbReference type="InterPro" id="IPR016652">
    <property type="entry name" value="Ubiquitinyl_hydrolase"/>
</dbReference>
<evidence type="ECO:0000256" key="14">
    <source>
        <dbReference type="RuleBase" id="RU366025"/>
    </source>
</evidence>
<feature type="domain" description="USP" evidence="17">
    <location>
        <begin position="302"/>
        <end position="767"/>
    </location>
</feature>
<accession>A0A5E8BHI9</accession>
<keyword evidence="10 12" id="KW-0862">Zinc</keyword>
<evidence type="ECO:0000256" key="15">
    <source>
        <dbReference type="SAM" id="MobiDB-lite"/>
    </source>
</evidence>
<evidence type="ECO:0000256" key="5">
    <source>
        <dbReference type="ARBA" id="ARBA00022737"/>
    </source>
</evidence>
<dbReference type="InterPro" id="IPR038765">
    <property type="entry name" value="Papain-like_cys_pep_sf"/>
</dbReference>
<keyword evidence="9 14" id="KW-0788">Thiol protease</keyword>
<evidence type="ECO:0000256" key="8">
    <source>
        <dbReference type="ARBA" id="ARBA00022801"/>
    </source>
</evidence>
<dbReference type="EC" id="3.4.19.12" evidence="14"/>
<evidence type="ECO:0000256" key="11">
    <source>
        <dbReference type="PIRSR" id="PIRSR016308-1"/>
    </source>
</evidence>
<feature type="domain" description="UBA" evidence="16">
    <location>
        <begin position="626"/>
        <end position="666"/>
    </location>
</feature>
<evidence type="ECO:0000256" key="2">
    <source>
        <dbReference type="ARBA" id="ARBA00009085"/>
    </source>
</evidence>
<evidence type="ECO:0000259" key="16">
    <source>
        <dbReference type="PROSITE" id="PS50030"/>
    </source>
</evidence>
<feature type="region of interest" description="Disordered" evidence="15">
    <location>
        <begin position="542"/>
        <end position="564"/>
    </location>
</feature>
<evidence type="ECO:0000259" key="18">
    <source>
        <dbReference type="PROSITE" id="PS50271"/>
    </source>
</evidence>
<evidence type="ECO:0000256" key="3">
    <source>
        <dbReference type="ARBA" id="ARBA00022670"/>
    </source>
</evidence>
<dbReference type="Pfam" id="PF17807">
    <property type="entry name" value="zf-UBP_var"/>
    <property type="match status" value="1"/>
</dbReference>
<keyword evidence="4 12" id="KW-0479">Metal-binding</keyword>
<evidence type="ECO:0000313" key="19">
    <source>
        <dbReference type="EMBL" id="VVT51114.1"/>
    </source>
</evidence>
<dbReference type="InterPro" id="IPR050164">
    <property type="entry name" value="Peptidase_C19"/>
</dbReference>
<dbReference type="SUPFAM" id="SSF46934">
    <property type="entry name" value="UBA-like"/>
    <property type="match status" value="1"/>
</dbReference>
<reference evidence="19 20" key="1">
    <citation type="submission" date="2019-09" db="EMBL/GenBank/DDBJ databases">
        <authorList>
            <person name="Brejova B."/>
        </authorList>
    </citation>
    <scope>NUCLEOTIDE SEQUENCE [LARGE SCALE GENOMIC DNA]</scope>
</reference>
<dbReference type="SMART" id="SM00165">
    <property type="entry name" value="UBA"/>
    <property type="match status" value="2"/>
</dbReference>
<dbReference type="InterPro" id="IPR009060">
    <property type="entry name" value="UBA-like_sf"/>
</dbReference>
<dbReference type="CDD" id="cd02658">
    <property type="entry name" value="Peptidase_C19B"/>
    <property type="match status" value="1"/>
</dbReference>
<evidence type="ECO:0000256" key="7">
    <source>
        <dbReference type="ARBA" id="ARBA00022786"/>
    </source>
</evidence>
<dbReference type="PROSITE" id="PS50030">
    <property type="entry name" value="UBA"/>
    <property type="match status" value="2"/>
</dbReference>
<evidence type="ECO:0000256" key="6">
    <source>
        <dbReference type="ARBA" id="ARBA00022771"/>
    </source>
</evidence>
<keyword evidence="3 14" id="KW-0645">Protease</keyword>
<dbReference type="PIRSF" id="PIRSF016308">
    <property type="entry name" value="UBP"/>
    <property type="match status" value="1"/>
</dbReference>
<evidence type="ECO:0000256" key="13">
    <source>
        <dbReference type="PROSITE-ProRule" id="PRU00502"/>
    </source>
</evidence>
<feature type="binding site" evidence="12">
    <location>
        <position position="195"/>
    </location>
    <ligand>
        <name>Zn(2+)</name>
        <dbReference type="ChEBI" id="CHEBI:29105"/>
    </ligand>
</feature>
<feature type="domain" description="UBP-type" evidence="18">
    <location>
        <begin position="152"/>
        <end position="260"/>
    </location>
</feature>
<keyword evidence="20" id="KW-1185">Reference proteome</keyword>
<evidence type="ECO:0000256" key="9">
    <source>
        <dbReference type="ARBA" id="ARBA00022807"/>
    </source>
</evidence>
<comment type="catalytic activity">
    <reaction evidence="1 14">
        <text>Thiol-dependent hydrolysis of ester, thioester, amide, peptide and isopeptide bonds formed by the C-terminal Gly of ubiquitin (a 76-residue protein attached to proteins as an intracellular targeting signal).</text>
        <dbReference type="EC" id="3.4.19.12"/>
    </reaction>
</comment>
<dbReference type="SMART" id="SM00290">
    <property type="entry name" value="ZnF_UBP"/>
    <property type="match status" value="1"/>
</dbReference>
<organism evidence="19 20">
    <name type="scientific">Magnusiomyces paraingens</name>
    <dbReference type="NCBI Taxonomy" id="2606893"/>
    <lineage>
        <taxon>Eukaryota</taxon>
        <taxon>Fungi</taxon>
        <taxon>Dikarya</taxon>
        <taxon>Ascomycota</taxon>
        <taxon>Saccharomycotina</taxon>
        <taxon>Dipodascomycetes</taxon>
        <taxon>Dipodascales</taxon>
        <taxon>Dipodascaceae</taxon>
        <taxon>Magnusiomyces</taxon>
    </lineage>
</organism>
<dbReference type="GO" id="GO:0006508">
    <property type="term" value="P:proteolysis"/>
    <property type="evidence" value="ECO:0007669"/>
    <property type="project" value="UniProtKB-KW"/>
</dbReference>
<dbReference type="Pfam" id="PF00627">
    <property type="entry name" value="UBA"/>
    <property type="match status" value="2"/>
</dbReference>
<dbReference type="GO" id="GO:0005634">
    <property type="term" value="C:nucleus"/>
    <property type="evidence" value="ECO:0007669"/>
    <property type="project" value="TreeGrafter"/>
</dbReference>
<dbReference type="Gene3D" id="3.90.70.10">
    <property type="entry name" value="Cysteine proteinases"/>
    <property type="match status" value="1"/>
</dbReference>
<dbReference type="OrthoDB" id="361536at2759"/>
<dbReference type="PROSITE" id="PS00972">
    <property type="entry name" value="USP_1"/>
    <property type="match status" value="1"/>
</dbReference>
<feature type="binding site" evidence="12">
    <location>
        <position position="208"/>
    </location>
    <ligand>
        <name>Zn(2+)</name>
        <dbReference type="ChEBI" id="CHEBI:29105"/>
    </ligand>
</feature>
<comment type="similarity">
    <text evidence="2 14">Belongs to the peptidase C19 family.</text>
</comment>
<dbReference type="Pfam" id="PF02148">
    <property type="entry name" value="zf-UBP"/>
    <property type="match status" value="1"/>
</dbReference>
<dbReference type="InterPro" id="IPR041432">
    <property type="entry name" value="UBP13_Znf-UBP_var"/>
</dbReference>
<evidence type="ECO:0000259" key="17">
    <source>
        <dbReference type="PROSITE" id="PS50235"/>
    </source>
</evidence>
<feature type="binding site" evidence="12">
    <location>
        <position position="178"/>
    </location>
    <ligand>
        <name>Zn(2+)</name>
        <dbReference type="ChEBI" id="CHEBI:29105"/>
    </ligand>
</feature>
<dbReference type="InterPro" id="IPR013083">
    <property type="entry name" value="Znf_RING/FYVE/PHD"/>
</dbReference>
<proteinExistence type="inferred from homology"/>
<dbReference type="GO" id="GO:0016579">
    <property type="term" value="P:protein deubiquitination"/>
    <property type="evidence" value="ECO:0007669"/>
    <property type="project" value="InterPro"/>
</dbReference>
<feature type="active site" description="Proton acceptor" evidence="11">
    <location>
        <position position="716"/>
    </location>
</feature>
<dbReference type="GO" id="GO:0005829">
    <property type="term" value="C:cytosol"/>
    <property type="evidence" value="ECO:0007669"/>
    <property type="project" value="TreeGrafter"/>
</dbReference>
<dbReference type="PANTHER" id="PTHR24006">
    <property type="entry name" value="UBIQUITIN CARBOXYL-TERMINAL HYDROLASE"/>
    <property type="match status" value="1"/>
</dbReference>
<feature type="domain" description="UBA" evidence="16">
    <location>
        <begin position="568"/>
        <end position="608"/>
    </location>
</feature>
<keyword evidence="7 14" id="KW-0833">Ubl conjugation pathway</keyword>
<feature type="active site" description="Nucleophile" evidence="11">
    <location>
        <position position="311"/>
    </location>
</feature>
<dbReference type="GeneID" id="43581806"/>
<evidence type="ECO:0000256" key="12">
    <source>
        <dbReference type="PIRSR" id="PIRSR016308-3"/>
    </source>
</evidence>
<dbReference type="Pfam" id="PF00443">
    <property type="entry name" value="UCH"/>
    <property type="match status" value="1"/>
</dbReference>
<dbReference type="Proteomes" id="UP000398389">
    <property type="component" value="Unassembled WGS sequence"/>
</dbReference>
<dbReference type="InterPro" id="IPR015940">
    <property type="entry name" value="UBA"/>
</dbReference>
<keyword evidence="6 13" id="KW-0863">Zinc-finger</keyword>
<dbReference type="Gene3D" id="3.30.40.10">
    <property type="entry name" value="Zinc/RING finger domain, C3HC4 (zinc finger)"/>
    <property type="match status" value="2"/>
</dbReference>
<protein>
    <recommendedName>
        <fullName evidence="14">Ubiquitin carboxyl-terminal hydrolase</fullName>
        <ecNumber evidence="14">3.4.19.12</ecNumber>
    </recommendedName>
</protein>
<dbReference type="EMBL" id="CABVLU010000002">
    <property type="protein sequence ID" value="VVT51114.1"/>
    <property type="molecule type" value="Genomic_DNA"/>
</dbReference>
<dbReference type="GO" id="GO:0004843">
    <property type="term" value="F:cysteine-type deubiquitinase activity"/>
    <property type="evidence" value="ECO:0007669"/>
    <property type="project" value="UniProtKB-UniRule"/>
</dbReference>
<keyword evidence="5" id="KW-0677">Repeat</keyword>
<dbReference type="InterPro" id="IPR001394">
    <property type="entry name" value="Peptidase_C19_UCH"/>
</dbReference>
<dbReference type="InterPro" id="IPR001607">
    <property type="entry name" value="Znf_UBP"/>
</dbReference>
<dbReference type="FunFam" id="1.10.8.10:FF:000086">
    <property type="entry name" value="Ubiquitin carboxyl-terminal hydrolase"/>
    <property type="match status" value="1"/>
</dbReference>
<dbReference type="InterPro" id="IPR018200">
    <property type="entry name" value="USP_CS"/>
</dbReference>
<dbReference type="PROSITE" id="PS50235">
    <property type="entry name" value="USP_3"/>
    <property type="match status" value="1"/>
</dbReference>
<evidence type="ECO:0000256" key="10">
    <source>
        <dbReference type="ARBA" id="ARBA00022833"/>
    </source>
</evidence>